<dbReference type="Proteomes" id="UP001233999">
    <property type="component" value="Unassembled WGS sequence"/>
</dbReference>
<reference evidence="1" key="2">
    <citation type="submission" date="2023-05" db="EMBL/GenBank/DDBJ databases">
        <authorList>
            <person name="Fouks B."/>
        </authorList>
    </citation>
    <scope>NUCLEOTIDE SEQUENCE</scope>
    <source>
        <strain evidence="1">Stay&amp;Tobe</strain>
        <tissue evidence="1">Testes</tissue>
    </source>
</reference>
<dbReference type="AlphaFoldDB" id="A0AAD7ZAN0"/>
<name>A0AAD7ZAN0_DIPPU</name>
<dbReference type="EMBL" id="JASPKZ010009386">
    <property type="protein sequence ID" value="KAJ9576885.1"/>
    <property type="molecule type" value="Genomic_DNA"/>
</dbReference>
<gene>
    <name evidence="1" type="ORF">L9F63_006503</name>
</gene>
<reference evidence="1" key="1">
    <citation type="journal article" date="2023" name="IScience">
        <title>Live-bearing cockroach genome reveals convergent evolutionary mechanisms linked to viviparity in insects and beyond.</title>
        <authorList>
            <person name="Fouks B."/>
            <person name="Harrison M.C."/>
            <person name="Mikhailova A.A."/>
            <person name="Marchal E."/>
            <person name="English S."/>
            <person name="Carruthers M."/>
            <person name="Jennings E.C."/>
            <person name="Chiamaka E.L."/>
            <person name="Frigard R.A."/>
            <person name="Pippel M."/>
            <person name="Attardo G.M."/>
            <person name="Benoit J.B."/>
            <person name="Bornberg-Bauer E."/>
            <person name="Tobe S.S."/>
        </authorList>
    </citation>
    <scope>NUCLEOTIDE SEQUENCE</scope>
    <source>
        <strain evidence="1">Stay&amp;Tobe</strain>
    </source>
</reference>
<evidence type="ECO:0000313" key="2">
    <source>
        <dbReference type="Proteomes" id="UP001233999"/>
    </source>
</evidence>
<sequence length="54" mass="6130">NDIVKLTAEYTDVSESSVAHNRVSDNRRASQEVFVVRDQFTPEGSVDWEELCIS</sequence>
<proteinExistence type="predicted"/>
<evidence type="ECO:0000313" key="1">
    <source>
        <dbReference type="EMBL" id="KAJ9576885.1"/>
    </source>
</evidence>
<accession>A0AAD7ZAN0</accession>
<comment type="caution">
    <text evidence="1">The sequence shown here is derived from an EMBL/GenBank/DDBJ whole genome shotgun (WGS) entry which is preliminary data.</text>
</comment>
<feature type="non-terminal residue" evidence="1">
    <location>
        <position position="1"/>
    </location>
</feature>
<feature type="non-terminal residue" evidence="1">
    <location>
        <position position="54"/>
    </location>
</feature>
<keyword evidence="2" id="KW-1185">Reference proteome</keyword>
<protein>
    <submittedName>
        <fullName evidence="1">Uncharacterized protein</fullName>
    </submittedName>
</protein>
<organism evidence="1 2">
    <name type="scientific">Diploptera punctata</name>
    <name type="common">Pacific beetle cockroach</name>
    <dbReference type="NCBI Taxonomy" id="6984"/>
    <lineage>
        <taxon>Eukaryota</taxon>
        <taxon>Metazoa</taxon>
        <taxon>Ecdysozoa</taxon>
        <taxon>Arthropoda</taxon>
        <taxon>Hexapoda</taxon>
        <taxon>Insecta</taxon>
        <taxon>Pterygota</taxon>
        <taxon>Neoptera</taxon>
        <taxon>Polyneoptera</taxon>
        <taxon>Dictyoptera</taxon>
        <taxon>Blattodea</taxon>
        <taxon>Blaberoidea</taxon>
        <taxon>Blaberidae</taxon>
        <taxon>Diplopterinae</taxon>
        <taxon>Diploptera</taxon>
    </lineage>
</organism>